<sequence>MPSDLHSVATLSAADFSAFVDSAPLERCPRTASPDTCAPGGSGLQLVRCPAPAAPRYTIPYLGKHYDTYPDTFSSGASPSVVSTAHDDDEYESDKEDEEGIIWFGRREPPSVERVALFWAWVGRGIAANITTERTGTNRTSRARGPATLWSRLVNLRRFLRTSKSTK</sequence>
<dbReference type="RefSeq" id="XP_069206033.1">
    <property type="nucleotide sequence ID" value="XM_069356192.1"/>
</dbReference>
<organism evidence="1 2">
    <name type="scientific">Vanrija albida</name>
    <dbReference type="NCBI Taxonomy" id="181172"/>
    <lineage>
        <taxon>Eukaryota</taxon>
        <taxon>Fungi</taxon>
        <taxon>Dikarya</taxon>
        <taxon>Basidiomycota</taxon>
        <taxon>Agaricomycotina</taxon>
        <taxon>Tremellomycetes</taxon>
        <taxon>Trichosporonales</taxon>
        <taxon>Trichosporonaceae</taxon>
        <taxon>Vanrija</taxon>
    </lineage>
</organism>
<keyword evidence="2" id="KW-1185">Reference proteome</keyword>
<evidence type="ECO:0000313" key="1">
    <source>
        <dbReference type="EMBL" id="KAL1406089.1"/>
    </source>
</evidence>
<accession>A0ABR3PUG1</accession>
<protein>
    <submittedName>
        <fullName evidence="1">Uncharacterized protein</fullName>
    </submittedName>
</protein>
<gene>
    <name evidence="1" type="ORF">Q8F55_007772</name>
</gene>
<evidence type="ECO:0000313" key="2">
    <source>
        <dbReference type="Proteomes" id="UP001565368"/>
    </source>
</evidence>
<dbReference type="Proteomes" id="UP001565368">
    <property type="component" value="Unassembled WGS sequence"/>
</dbReference>
<dbReference type="EMBL" id="JBBXJM010000006">
    <property type="protein sequence ID" value="KAL1406089.1"/>
    <property type="molecule type" value="Genomic_DNA"/>
</dbReference>
<comment type="caution">
    <text evidence="1">The sequence shown here is derived from an EMBL/GenBank/DDBJ whole genome shotgun (WGS) entry which is preliminary data.</text>
</comment>
<proteinExistence type="predicted"/>
<reference evidence="1 2" key="1">
    <citation type="submission" date="2023-08" db="EMBL/GenBank/DDBJ databases">
        <title>Annotated Genome Sequence of Vanrija albida AlHP1.</title>
        <authorList>
            <person name="Herzog R."/>
        </authorList>
    </citation>
    <scope>NUCLEOTIDE SEQUENCE [LARGE SCALE GENOMIC DNA]</scope>
    <source>
        <strain evidence="1 2">AlHP1</strain>
    </source>
</reference>
<name>A0ABR3PUG1_9TREE</name>
<dbReference type="GeneID" id="95988815"/>